<keyword evidence="2" id="KW-0812">Transmembrane</keyword>
<gene>
    <name evidence="7" type="ORF">E0493_21855</name>
</gene>
<keyword evidence="3" id="KW-1133">Transmembrane helix</keyword>
<evidence type="ECO:0000313" key="8">
    <source>
        <dbReference type="Proteomes" id="UP000460715"/>
    </source>
</evidence>
<dbReference type="InterPro" id="IPR006143">
    <property type="entry name" value="RND_pump_MFP"/>
</dbReference>
<dbReference type="PANTHER" id="PTHR30367:SF12">
    <property type="entry name" value="P-HYDROXYBENZOIC ACID EFFLUX PUMP SUBUNIT AAEA"/>
    <property type="match status" value="1"/>
</dbReference>
<organism evidence="7 8">
    <name type="scientific">Teichococcus coralli</name>
    <dbReference type="NCBI Taxonomy" id="2545983"/>
    <lineage>
        <taxon>Bacteria</taxon>
        <taxon>Pseudomonadati</taxon>
        <taxon>Pseudomonadota</taxon>
        <taxon>Alphaproteobacteria</taxon>
        <taxon>Acetobacterales</taxon>
        <taxon>Roseomonadaceae</taxon>
        <taxon>Roseomonas</taxon>
    </lineage>
</organism>
<dbReference type="GO" id="GO:0022857">
    <property type="term" value="F:transmembrane transporter activity"/>
    <property type="evidence" value="ECO:0007669"/>
    <property type="project" value="InterPro"/>
</dbReference>
<evidence type="ECO:0000256" key="4">
    <source>
        <dbReference type="ARBA" id="ARBA00023136"/>
    </source>
</evidence>
<dbReference type="RefSeq" id="WP_160939405.1">
    <property type="nucleotide sequence ID" value="NZ_SNVJ01000035.1"/>
</dbReference>
<proteinExistence type="inferred from homology"/>
<keyword evidence="4" id="KW-0472">Membrane</keyword>
<dbReference type="EMBL" id="SNVJ01000035">
    <property type="protein sequence ID" value="MXP65996.1"/>
    <property type="molecule type" value="Genomic_DNA"/>
</dbReference>
<dbReference type="Pfam" id="PF25878">
    <property type="entry name" value="HH_AAEA_pHBA"/>
    <property type="match status" value="1"/>
</dbReference>
<evidence type="ECO:0000259" key="6">
    <source>
        <dbReference type="Pfam" id="PF25963"/>
    </source>
</evidence>
<dbReference type="InterPro" id="IPR058632">
    <property type="entry name" value="HH_AaeA"/>
</dbReference>
<dbReference type="OrthoDB" id="9811754at2"/>
<dbReference type="SUPFAM" id="SSF111369">
    <property type="entry name" value="HlyD-like secretion proteins"/>
    <property type="match status" value="1"/>
</dbReference>
<dbReference type="InterPro" id="IPR050393">
    <property type="entry name" value="MFP_Efflux_Pump"/>
</dbReference>
<dbReference type="Gene3D" id="2.40.30.170">
    <property type="match status" value="1"/>
</dbReference>
<accession>A0A845BIK3</accession>
<reference evidence="7 8" key="1">
    <citation type="submission" date="2019-03" db="EMBL/GenBank/DDBJ databases">
        <title>Roseomonas sp. a novel Roseomonas species isolated from Sea whip Gorgonian.</title>
        <authorList>
            <person name="Li F."/>
            <person name="Pan X."/>
            <person name="Huang S."/>
            <person name="Li Z."/>
            <person name="Meng B."/>
        </authorList>
    </citation>
    <scope>NUCLEOTIDE SEQUENCE [LARGE SCALE GENOMIC DNA]</scope>
    <source>
        <strain evidence="7 8">M0104</strain>
    </source>
</reference>
<dbReference type="Pfam" id="PF25963">
    <property type="entry name" value="Beta-barrel_AAEA"/>
    <property type="match status" value="1"/>
</dbReference>
<name>A0A845BIK3_9PROT</name>
<evidence type="ECO:0000256" key="1">
    <source>
        <dbReference type="ARBA" id="ARBA00009477"/>
    </source>
</evidence>
<evidence type="ECO:0000259" key="5">
    <source>
        <dbReference type="Pfam" id="PF25878"/>
    </source>
</evidence>
<feature type="domain" description="p-hydroxybenzoic acid efflux pump subunit AaeA-like beta-barrel" evidence="6">
    <location>
        <begin position="190"/>
        <end position="285"/>
    </location>
</feature>
<dbReference type="AlphaFoldDB" id="A0A845BIK3"/>
<evidence type="ECO:0000256" key="2">
    <source>
        <dbReference type="ARBA" id="ARBA00022692"/>
    </source>
</evidence>
<dbReference type="GO" id="GO:0016020">
    <property type="term" value="C:membrane"/>
    <property type="evidence" value="ECO:0007669"/>
    <property type="project" value="InterPro"/>
</dbReference>
<dbReference type="Gene3D" id="2.40.50.100">
    <property type="match status" value="1"/>
</dbReference>
<dbReference type="Proteomes" id="UP000460715">
    <property type="component" value="Unassembled WGS sequence"/>
</dbReference>
<evidence type="ECO:0000313" key="7">
    <source>
        <dbReference type="EMBL" id="MXP65996.1"/>
    </source>
</evidence>
<evidence type="ECO:0000256" key="3">
    <source>
        <dbReference type="ARBA" id="ARBA00022989"/>
    </source>
</evidence>
<comment type="caution">
    <text evidence="7">The sequence shown here is derived from an EMBL/GenBank/DDBJ whole genome shotgun (WGS) entry which is preliminary data.</text>
</comment>
<dbReference type="InterPro" id="IPR058634">
    <property type="entry name" value="AaeA-lik-b-barrel"/>
</dbReference>
<sequence length="303" mass="32920">MKPFFARLVQVAVTLLLVSAAVVVAWQLWRYYMEAPWTRDGRVRADIIGVAPDVSGFVAEVLVADNAAIRKGEPLFRLDRARFQLALQQAEAVVESRAANLAQARRDERRYDRLDEGIVSVQKREQAQAQAAAAQGAWQEAVAARDVARLNLERTEIRAPADGTITNLTLRPGAYVAAGSPVLALVDAGSLHVQGYFEETKLPRIHVGDPVEVRLMGLPGTSLPGHVESIAGGVADREQTSGLVASVNPTFSWVRLAQRIPVRVRLDKVPDGIRLIPGRTATVVVMPNGEKPSLFGSLTRLGE</sequence>
<protein>
    <submittedName>
        <fullName evidence="7">HlyD family secretion protein</fullName>
    </submittedName>
</protein>
<keyword evidence="8" id="KW-1185">Reference proteome</keyword>
<feature type="domain" description="p-hydroxybenzoic acid efflux pump subunit AaeA alpha-helical hairpin" evidence="5">
    <location>
        <begin position="81"/>
        <end position="153"/>
    </location>
</feature>
<dbReference type="PANTHER" id="PTHR30367">
    <property type="entry name" value="P-HYDROXYBENZOIC ACID EFFLUX PUMP SUBUNIT AAEA-RELATED"/>
    <property type="match status" value="1"/>
</dbReference>
<comment type="similarity">
    <text evidence="1">Belongs to the membrane fusion protein (MFP) (TC 8.A.1) family.</text>
</comment>
<dbReference type="NCBIfam" id="TIGR01730">
    <property type="entry name" value="RND_mfp"/>
    <property type="match status" value="1"/>
</dbReference>